<dbReference type="InParanoid" id="A0A165B956"/>
<feature type="region of interest" description="Disordered" evidence="1">
    <location>
        <begin position="25"/>
        <end position="183"/>
    </location>
</feature>
<reference evidence="2 3" key="1">
    <citation type="journal article" date="2016" name="Mol. Biol. Evol.">
        <title>Comparative Genomics of Early-Diverging Mushroom-Forming Fungi Provides Insights into the Origins of Lignocellulose Decay Capabilities.</title>
        <authorList>
            <person name="Nagy L.G."/>
            <person name="Riley R."/>
            <person name="Tritt A."/>
            <person name="Adam C."/>
            <person name="Daum C."/>
            <person name="Floudas D."/>
            <person name="Sun H."/>
            <person name="Yadav J.S."/>
            <person name="Pangilinan J."/>
            <person name="Larsson K.H."/>
            <person name="Matsuura K."/>
            <person name="Barry K."/>
            <person name="Labutti K."/>
            <person name="Kuo R."/>
            <person name="Ohm R.A."/>
            <person name="Bhattacharya S.S."/>
            <person name="Shirouzu T."/>
            <person name="Yoshinaga Y."/>
            <person name="Martin F.M."/>
            <person name="Grigoriev I.V."/>
            <person name="Hibbett D.S."/>
        </authorList>
    </citation>
    <scope>NUCLEOTIDE SEQUENCE [LARGE SCALE GENOMIC DNA]</scope>
    <source>
        <strain evidence="2 3">HHB12029</strain>
    </source>
</reference>
<keyword evidence="3" id="KW-1185">Reference proteome</keyword>
<evidence type="ECO:0000313" key="2">
    <source>
        <dbReference type="EMBL" id="KZV80107.1"/>
    </source>
</evidence>
<accession>A0A165B956</accession>
<dbReference type="Proteomes" id="UP000077266">
    <property type="component" value="Unassembled WGS sequence"/>
</dbReference>
<sequence>MFEDSVPVTRPVDHAAFLRSVLPLPGTDVEGALPQPAQSDAMDVDLPMPDDPPRHTKGPRRLGTIREDSVNSDDDPLFGPRRRGPTPPPKPLRVRSKALGSIPRPEQPTRSSGRLKEQQKTGQSSPTAPGPSRAPASGSTRTRKRPVAPSSEVGTIGRPEAPTTNKKRRVASPVDTTPLPGNL</sequence>
<dbReference type="EMBL" id="KV426522">
    <property type="protein sequence ID" value="KZV80107.1"/>
    <property type="molecule type" value="Genomic_DNA"/>
</dbReference>
<evidence type="ECO:0000256" key="1">
    <source>
        <dbReference type="SAM" id="MobiDB-lite"/>
    </source>
</evidence>
<proteinExistence type="predicted"/>
<dbReference type="AlphaFoldDB" id="A0A165B956"/>
<protein>
    <submittedName>
        <fullName evidence="2">Uncharacterized protein</fullName>
    </submittedName>
</protein>
<organism evidence="2 3">
    <name type="scientific">Exidia glandulosa HHB12029</name>
    <dbReference type="NCBI Taxonomy" id="1314781"/>
    <lineage>
        <taxon>Eukaryota</taxon>
        <taxon>Fungi</taxon>
        <taxon>Dikarya</taxon>
        <taxon>Basidiomycota</taxon>
        <taxon>Agaricomycotina</taxon>
        <taxon>Agaricomycetes</taxon>
        <taxon>Auriculariales</taxon>
        <taxon>Exidiaceae</taxon>
        <taxon>Exidia</taxon>
    </lineage>
</organism>
<name>A0A165B956_EXIGL</name>
<gene>
    <name evidence="2" type="ORF">EXIGLDRAFT_781429</name>
</gene>
<evidence type="ECO:0000313" key="3">
    <source>
        <dbReference type="Proteomes" id="UP000077266"/>
    </source>
</evidence>